<feature type="binding site" evidence="14">
    <location>
        <position position="420"/>
    </location>
    <ligand>
        <name>Zn(2+)</name>
        <dbReference type="ChEBI" id="CHEBI:29105"/>
        <note>catalytic</note>
    </ligand>
</feature>
<dbReference type="EMBL" id="QUMU01000001">
    <property type="protein sequence ID" value="REG37469.1"/>
    <property type="molecule type" value="Genomic_DNA"/>
</dbReference>
<dbReference type="SUPFAM" id="SSF140990">
    <property type="entry name" value="FtsH protease domain-like"/>
    <property type="match status" value="1"/>
</dbReference>
<comment type="caution">
    <text evidence="14">Lacks conserved residue(s) required for the propagation of feature annotation.</text>
</comment>
<dbReference type="Gene3D" id="1.20.58.760">
    <property type="entry name" value="Peptidase M41"/>
    <property type="match status" value="1"/>
</dbReference>
<comment type="cofactor">
    <cofactor evidence="14">
        <name>Zn(2+)</name>
        <dbReference type="ChEBI" id="CHEBI:29105"/>
    </cofactor>
    <text evidence="14">Binds 1 zinc ion per subunit.</text>
</comment>
<evidence type="ECO:0000259" key="17">
    <source>
        <dbReference type="SMART" id="SM00382"/>
    </source>
</evidence>
<dbReference type="Pfam" id="PF01434">
    <property type="entry name" value="Peptidase_M41"/>
    <property type="match status" value="1"/>
</dbReference>
<gene>
    <name evidence="14" type="primary">ftsH</name>
    <name evidence="18" type="ORF">ATI61_101453</name>
</gene>
<feature type="transmembrane region" description="Helical" evidence="14">
    <location>
        <begin position="12"/>
        <end position="29"/>
    </location>
</feature>
<feature type="binding site" evidence="14">
    <location>
        <position position="497"/>
    </location>
    <ligand>
        <name>Zn(2+)</name>
        <dbReference type="ChEBI" id="CHEBI:29105"/>
        <note>catalytic</note>
    </ligand>
</feature>
<evidence type="ECO:0000256" key="10">
    <source>
        <dbReference type="ARBA" id="ARBA00022840"/>
    </source>
</evidence>
<comment type="similarity">
    <text evidence="14">In the central section; belongs to the AAA ATPase family.</text>
</comment>
<dbReference type="InterPro" id="IPR011546">
    <property type="entry name" value="Pept_M41_FtsH_extracell"/>
</dbReference>
<dbReference type="RefSeq" id="WP_053066794.1">
    <property type="nucleotide sequence ID" value="NZ_CP011509.1"/>
</dbReference>
<evidence type="ECO:0000256" key="5">
    <source>
        <dbReference type="ARBA" id="ARBA00022692"/>
    </source>
</evidence>
<evidence type="ECO:0000256" key="3">
    <source>
        <dbReference type="ARBA" id="ARBA00022475"/>
    </source>
</evidence>
<dbReference type="Gene3D" id="1.10.8.60">
    <property type="match status" value="1"/>
</dbReference>
<keyword evidence="6 14" id="KW-0479">Metal-binding</keyword>
<dbReference type="PROSITE" id="PS00674">
    <property type="entry name" value="AAA"/>
    <property type="match status" value="1"/>
</dbReference>
<feature type="binding site" evidence="14">
    <location>
        <position position="424"/>
    </location>
    <ligand>
        <name>Zn(2+)</name>
        <dbReference type="ChEBI" id="CHEBI:29105"/>
        <note>catalytic</note>
    </ligand>
</feature>
<feature type="compositionally biased region" description="Basic and acidic residues" evidence="16">
    <location>
        <begin position="607"/>
        <end position="616"/>
    </location>
</feature>
<keyword evidence="12 14" id="KW-0482">Metalloprotease</keyword>
<proteinExistence type="inferred from homology"/>
<evidence type="ECO:0000256" key="15">
    <source>
        <dbReference type="RuleBase" id="RU003651"/>
    </source>
</evidence>
<dbReference type="HAMAP" id="MF_01458">
    <property type="entry name" value="FtsH"/>
    <property type="match status" value="1"/>
</dbReference>
<evidence type="ECO:0000256" key="16">
    <source>
        <dbReference type="SAM" id="MobiDB-lite"/>
    </source>
</evidence>
<dbReference type="GO" id="GO:0006508">
    <property type="term" value="P:proteolysis"/>
    <property type="evidence" value="ECO:0007669"/>
    <property type="project" value="UniProtKB-KW"/>
</dbReference>
<keyword evidence="9 14" id="KW-0862">Zinc</keyword>
<evidence type="ECO:0000256" key="13">
    <source>
        <dbReference type="ARBA" id="ARBA00023136"/>
    </source>
</evidence>
<evidence type="ECO:0000256" key="4">
    <source>
        <dbReference type="ARBA" id="ARBA00022670"/>
    </source>
</evidence>
<evidence type="ECO:0000256" key="12">
    <source>
        <dbReference type="ARBA" id="ARBA00023049"/>
    </source>
</evidence>
<keyword evidence="3 14" id="KW-1003">Cell membrane</keyword>
<dbReference type="PANTHER" id="PTHR23076">
    <property type="entry name" value="METALLOPROTEASE M41 FTSH"/>
    <property type="match status" value="1"/>
</dbReference>
<dbReference type="Gene3D" id="3.30.720.210">
    <property type="match status" value="1"/>
</dbReference>
<protein>
    <recommendedName>
        <fullName evidence="14">ATP-dependent zinc metalloprotease FtsH</fullName>
        <ecNumber evidence="14">3.4.24.-</ecNumber>
    </recommendedName>
</protein>
<keyword evidence="13 14" id="KW-0472">Membrane</keyword>
<feature type="region of interest" description="Disordered" evidence="16">
    <location>
        <begin position="602"/>
        <end position="627"/>
    </location>
</feature>
<keyword evidence="5 14" id="KW-0812">Transmembrane</keyword>
<dbReference type="PANTHER" id="PTHR23076:SF113">
    <property type="entry name" value="ATP-DEPENDENT ZINC METALLOPROTEASE FTSH 1, CHLOROPLASTIC-RELATED"/>
    <property type="match status" value="1"/>
</dbReference>
<dbReference type="GO" id="GO:0008233">
    <property type="term" value="F:peptidase activity"/>
    <property type="evidence" value="ECO:0007669"/>
    <property type="project" value="UniProtKB-KW"/>
</dbReference>
<comment type="similarity">
    <text evidence="2 14">In the C-terminal section; belongs to the peptidase M41 family.</text>
</comment>
<keyword evidence="19" id="KW-1185">Reference proteome</keyword>
<feature type="active site" evidence="14">
    <location>
        <position position="421"/>
    </location>
</feature>
<keyword evidence="7 14" id="KW-0547">Nucleotide-binding</keyword>
<dbReference type="SMART" id="SM00382">
    <property type="entry name" value="AAA"/>
    <property type="match status" value="1"/>
</dbReference>
<name>A0ABX9KBN6_9BACT</name>
<reference evidence="18 19" key="1">
    <citation type="submission" date="2018-08" db="EMBL/GenBank/DDBJ databases">
        <title>Genomic Encyclopedia of Archaeal and Bacterial Type Strains, Phase II (KMG-II): from individual species to whole genera.</title>
        <authorList>
            <person name="Goeker M."/>
        </authorList>
    </citation>
    <scope>NUCLEOTIDE SEQUENCE [LARGE SCALE GENOMIC DNA]</scope>
    <source>
        <strain evidence="18 19">DSM 2261</strain>
    </source>
</reference>
<feature type="domain" description="AAA+ ATPase" evidence="17">
    <location>
        <begin position="191"/>
        <end position="329"/>
    </location>
</feature>
<keyword evidence="10 14" id="KW-0067">ATP-binding</keyword>
<dbReference type="SUPFAM" id="SSF52540">
    <property type="entry name" value="P-loop containing nucleoside triphosphate hydrolases"/>
    <property type="match status" value="1"/>
</dbReference>
<evidence type="ECO:0000313" key="18">
    <source>
        <dbReference type="EMBL" id="REG37469.1"/>
    </source>
</evidence>
<keyword evidence="18" id="KW-0132">Cell division</keyword>
<dbReference type="Proteomes" id="UP000256345">
    <property type="component" value="Unassembled WGS sequence"/>
</dbReference>
<comment type="caution">
    <text evidence="18">The sequence shown here is derived from an EMBL/GenBank/DDBJ whole genome shotgun (WGS) entry which is preliminary data.</text>
</comment>
<keyword evidence="4 14" id="KW-0645">Protease</keyword>
<dbReference type="InterPro" id="IPR041569">
    <property type="entry name" value="AAA_lid_3"/>
</dbReference>
<dbReference type="Pfam" id="PF17862">
    <property type="entry name" value="AAA_lid_3"/>
    <property type="match status" value="1"/>
</dbReference>
<keyword evidence="18" id="KW-0131">Cell cycle</keyword>
<evidence type="ECO:0000256" key="2">
    <source>
        <dbReference type="ARBA" id="ARBA00010044"/>
    </source>
</evidence>
<evidence type="ECO:0000256" key="8">
    <source>
        <dbReference type="ARBA" id="ARBA00022801"/>
    </source>
</evidence>
<evidence type="ECO:0000256" key="11">
    <source>
        <dbReference type="ARBA" id="ARBA00022989"/>
    </source>
</evidence>
<dbReference type="Pfam" id="PF00004">
    <property type="entry name" value="AAA"/>
    <property type="match status" value="1"/>
</dbReference>
<evidence type="ECO:0000256" key="9">
    <source>
        <dbReference type="ARBA" id="ARBA00022833"/>
    </source>
</evidence>
<evidence type="ECO:0000256" key="1">
    <source>
        <dbReference type="ARBA" id="ARBA00004370"/>
    </source>
</evidence>
<evidence type="ECO:0000256" key="7">
    <source>
        <dbReference type="ARBA" id="ARBA00022741"/>
    </source>
</evidence>
<evidence type="ECO:0000256" key="6">
    <source>
        <dbReference type="ARBA" id="ARBA00022723"/>
    </source>
</evidence>
<keyword evidence="8 14" id="KW-0378">Hydrolase</keyword>
<dbReference type="Pfam" id="PF06480">
    <property type="entry name" value="FtsH_ext"/>
    <property type="match status" value="1"/>
</dbReference>
<dbReference type="InterPro" id="IPR005936">
    <property type="entry name" value="FtsH"/>
</dbReference>
<keyword evidence="11 14" id="KW-1133">Transmembrane helix</keyword>
<dbReference type="Gene3D" id="3.40.50.300">
    <property type="entry name" value="P-loop containing nucleotide triphosphate hydrolases"/>
    <property type="match status" value="1"/>
</dbReference>
<dbReference type="NCBIfam" id="TIGR01241">
    <property type="entry name" value="FtsH_fam"/>
    <property type="match status" value="1"/>
</dbReference>
<evidence type="ECO:0000256" key="14">
    <source>
        <dbReference type="HAMAP-Rule" id="MF_01458"/>
    </source>
</evidence>
<organism evidence="18 19">
    <name type="scientific">Archangium gephyra</name>
    <dbReference type="NCBI Taxonomy" id="48"/>
    <lineage>
        <taxon>Bacteria</taxon>
        <taxon>Pseudomonadati</taxon>
        <taxon>Myxococcota</taxon>
        <taxon>Myxococcia</taxon>
        <taxon>Myxococcales</taxon>
        <taxon>Cystobacterineae</taxon>
        <taxon>Archangiaceae</taxon>
        <taxon>Archangium</taxon>
    </lineage>
</organism>
<dbReference type="InterPro" id="IPR000642">
    <property type="entry name" value="Peptidase_M41"/>
</dbReference>
<dbReference type="InterPro" id="IPR037219">
    <property type="entry name" value="Peptidase_M41-like"/>
</dbReference>
<accession>A0ABX9KBN6</accession>
<dbReference type="InterPro" id="IPR003593">
    <property type="entry name" value="AAA+_ATPase"/>
</dbReference>
<comment type="function">
    <text evidence="14">Acts as a processive, ATP-dependent zinc metallopeptidase for both cytoplasmic and membrane proteins. Plays a role in the quality control of integral membrane proteins.</text>
</comment>
<evidence type="ECO:0000313" key="19">
    <source>
        <dbReference type="Proteomes" id="UP000256345"/>
    </source>
</evidence>
<dbReference type="InterPro" id="IPR003959">
    <property type="entry name" value="ATPase_AAA_core"/>
</dbReference>
<dbReference type="EC" id="3.4.24.-" evidence="14"/>
<comment type="subcellular location">
    <subcellularLocation>
        <location evidence="14">Cell membrane</location>
        <topology evidence="14">Multi-pass membrane protein</topology>
        <orientation evidence="14">Cytoplasmic side</orientation>
    </subcellularLocation>
    <subcellularLocation>
        <location evidence="1">Membrane</location>
    </subcellularLocation>
</comment>
<comment type="subunit">
    <text evidence="14">Homohexamer.</text>
</comment>
<feature type="binding site" evidence="14">
    <location>
        <begin position="199"/>
        <end position="206"/>
    </location>
    <ligand>
        <name>ATP</name>
        <dbReference type="ChEBI" id="CHEBI:30616"/>
    </ligand>
</feature>
<comment type="similarity">
    <text evidence="15">Belongs to the AAA ATPase family.</text>
</comment>
<dbReference type="CDD" id="cd19501">
    <property type="entry name" value="RecA-like_FtsH"/>
    <property type="match status" value="1"/>
</dbReference>
<sequence>MNPESPVVGSRWWQVLLFVVLLTLGYQLLDRVEPTSFSYTDFREALAAGKVREVTVSPERISGVMVPEQSGGEPRPFGVIRVEDPDLMRELVAHRVKVMGTVPGNPWFQLGLLLLPLALVLLVMRLRASAGPGTPGGYLSVGRSKAKVYVEKSIPVRFSDVAGVDEAKSELQEVIEFLRSPDRFSRMGGQVPKGILLVGPPGTGKTLLARAVAGEANVPFFSMSGSEFVEMFVGIGAARVRDLFAQARQKAPCIIFIDELDALGKVRATGPNAHEEREQTLNQLLVELDGFDPRVGVILMAATNRAEILDPALLRAGRFDRHVLVDRPDRAGRLAILRVHARKMPLEEEKDLEFVAAMTVGAVGADLANILNEAVLLTVRRQKEKVGRAELEEAVERVVAGPEKRTRVLSPAERERVAFHEMGHALTSTVLATGQSVKKISIIPRGIGALGYTLQLPTEDRYLMTRGELEARIAVLLGGRVAEELMYGEVSTGAQDDLLKATDIARSMVKGYGMSDSLGPVTFDLERRSPLYDGSAPGSRGDYSEELARRIDQEIRGMLDSQHARVTRVLSERLELLREGAARLLAREVMSGEELAALVASAEGEEERSAPARLRAEPAGARAAGSR</sequence>
<dbReference type="GO" id="GO:0051301">
    <property type="term" value="P:cell division"/>
    <property type="evidence" value="ECO:0007669"/>
    <property type="project" value="UniProtKB-KW"/>
</dbReference>
<dbReference type="InterPro" id="IPR027417">
    <property type="entry name" value="P-loop_NTPase"/>
</dbReference>
<dbReference type="InterPro" id="IPR003960">
    <property type="entry name" value="ATPase_AAA_CS"/>
</dbReference>